<comment type="caution">
    <text evidence="1">The sequence shown here is derived from an EMBL/GenBank/DDBJ whole genome shotgun (WGS) entry which is preliminary data.</text>
</comment>
<dbReference type="HOGENOM" id="CLU_2824865_0_0_5"/>
<evidence type="ECO:0000313" key="2">
    <source>
        <dbReference type="Proteomes" id="UP000004310"/>
    </source>
</evidence>
<evidence type="ECO:0000313" key="1">
    <source>
        <dbReference type="EMBL" id="EAU41350.1"/>
    </source>
</evidence>
<sequence length="66" mass="7834">MIFAIRFLATMNQGERTHAVAERFGIAIARAGRRRSKDRFGRFQSFVDERRWPVNQFMLTVFWIAV</sequence>
<reference evidence="1 2" key="1">
    <citation type="journal article" date="2010" name="J. Bacteriol.">
        <title>Genome sequence of Fulvimarina pelagi HTCC2506T, a Mn(II)-oxidizing alphaproteobacterium possessing an aerobic anoxygenic photosynthetic gene cluster and Xanthorhodopsin.</title>
        <authorList>
            <person name="Kang I."/>
            <person name="Oh H.M."/>
            <person name="Lim S.I."/>
            <person name="Ferriera S."/>
            <person name="Giovannoni S.J."/>
            <person name="Cho J.C."/>
        </authorList>
    </citation>
    <scope>NUCLEOTIDE SEQUENCE [LARGE SCALE GENOMIC DNA]</scope>
    <source>
        <strain evidence="1 2">HTCC2506</strain>
    </source>
</reference>
<dbReference type="AlphaFoldDB" id="Q0G248"/>
<protein>
    <submittedName>
        <fullName evidence="1">Uncharacterized protein</fullName>
    </submittedName>
</protein>
<dbReference type="Proteomes" id="UP000004310">
    <property type="component" value="Unassembled WGS sequence"/>
</dbReference>
<keyword evidence="2" id="KW-1185">Reference proteome</keyword>
<proteinExistence type="predicted"/>
<organism evidence="1 2">
    <name type="scientific">Fulvimarina pelagi HTCC2506</name>
    <dbReference type="NCBI Taxonomy" id="314231"/>
    <lineage>
        <taxon>Bacteria</taxon>
        <taxon>Pseudomonadati</taxon>
        <taxon>Pseudomonadota</taxon>
        <taxon>Alphaproteobacteria</taxon>
        <taxon>Hyphomicrobiales</taxon>
        <taxon>Aurantimonadaceae</taxon>
        <taxon>Fulvimarina</taxon>
    </lineage>
</organism>
<dbReference type="EMBL" id="AATP01000003">
    <property type="protein sequence ID" value="EAU41350.1"/>
    <property type="molecule type" value="Genomic_DNA"/>
</dbReference>
<accession>Q0G248</accession>
<gene>
    <name evidence="1" type="ORF">FP2506_01245</name>
</gene>
<name>Q0G248_9HYPH</name>